<dbReference type="AlphaFoldDB" id="A0A8H5ZAL6"/>
<protein>
    <submittedName>
        <fullName evidence="1">Uncharacterized protein</fullName>
    </submittedName>
</protein>
<name>A0A8H5ZAL6_COCSA</name>
<organism evidence="1 2">
    <name type="scientific">Cochliobolus sativus</name>
    <name type="common">Common root rot and spot blotch fungus</name>
    <name type="synonym">Bipolaris sorokiniana</name>
    <dbReference type="NCBI Taxonomy" id="45130"/>
    <lineage>
        <taxon>Eukaryota</taxon>
        <taxon>Fungi</taxon>
        <taxon>Dikarya</taxon>
        <taxon>Ascomycota</taxon>
        <taxon>Pezizomycotina</taxon>
        <taxon>Dothideomycetes</taxon>
        <taxon>Pleosporomycetidae</taxon>
        <taxon>Pleosporales</taxon>
        <taxon>Pleosporineae</taxon>
        <taxon>Pleosporaceae</taxon>
        <taxon>Bipolaris</taxon>
    </lineage>
</organism>
<gene>
    <name evidence="1" type="ORF">GGP41_004745</name>
</gene>
<sequence length="195" mass="21572">MVRSLSLSTLGPLAASALIKHGLVTDSDVEMRCGSQSKHNNNQIRFAATGECLLAATSQSAKARARYAVRPKDSCKLRRADDSSLERCVVTHYAASRKQAGKVPRLNTLWAFRHSPASWWLHPRKSERASSPAGVPAEGEKILERLFVCVCIAEKMAGVESEGLSGVWPWVRVCKPYAGARDERWAKLWRPDEEA</sequence>
<proteinExistence type="predicted"/>
<reference evidence="1" key="1">
    <citation type="submission" date="2019-11" db="EMBL/GenBank/DDBJ databases">
        <title>Bipolaris sorokiniana Genome sequencing.</title>
        <authorList>
            <person name="Wang H."/>
        </authorList>
    </citation>
    <scope>NUCLEOTIDE SEQUENCE</scope>
</reference>
<evidence type="ECO:0000313" key="2">
    <source>
        <dbReference type="Proteomes" id="UP000624244"/>
    </source>
</evidence>
<dbReference type="Proteomes" id="UP000624244">
    <property type="component" value="Unassembled WGS sequence"/>
</dbReference>
<dbReference type="EMBL" id="WNKQ01000015">
    <property type="protein sequence ID" value="KAF5846686.1"/>
    <property type="molecule type" value="Genomic_DNA"/>
</dbReference>
<accession>A0A8H5ZAL6</accession>
<comment type="caution">
    <text evidence="1">The sequence shown here is derived from an EMBL/GenBank/DDBJ whole genome shotgun (WGS) entry which is preliminary data.</text>
</comment>
<evidence type="ECO:0000313" key="1">
    <source>
        <dbReference type="EMBL" id="KAF5846686.1"/>
    </source>
</evidence>